<dbReference type="PROSITE" id="PS51063">
    <property type="entry name" value="HTH_CRP_2"/>
    <property type="match status" value="1"/>
</dbReference>
<evidence type="ECO:0000313" key="7">
    <source>
        <dbReference type="Proteomes" id="UP000633263"/>
    </source>
</evidence>
<feature type="domain" description="Cyclic nucleotide-binding" evidence="4">
    <location>
        <begin position="16"/>
        <end position="93"/>
    </location>
</feature>
<evidence type="ECO:0000259" key="5">
    <source>
        <dbReference type="PROSITE" id="PS51063"/>
    </source>
</evidence>
<dbReference type="SUPFAM" id="SSF46785">
    <property type="entry name" value="Winged helix' DNA-binding domain"/>
    <property type="match status" value="1"/>
</dbReference>
<dbReference type="PROSITE" id="PS50042">
    <property type="entry name" value="CNMP_BINDING_3"/>
    <property type="match status" value="1"/>
</dbReference>
<dbReference type="PANTHER" id="PTHR24567:SF68">
    <property type="entry name" value="DNA-BINDING TRANSCRIPTIONAL DUAL REGULATOR CRP"/>
    <property type="match status" value="1"/>
</dbReference>
<keyword evidence="3" id="KW-0804">Transcription</keyword>
<reference evidence="7" key="1">
    <citation type="journal article" date="2019" name="Int. J. Syst. Evol. Microbiol.">
        <title>The Global Catalogue of Microorganisms (GCM) 10K type strain sequencing project: providing services to taxonomists for standard genome sequencing and annotation.</title>
        <authorList>
            <consortium name="The Broad Institute Genomics Platform"/>
            <consortium name="The Broad Institute Genome Sequencing Center for Infectious Disease"/>
            <person name="Wu L."/>
            <person name="Ma J."/>
        </authorList>
    </citation>
    <scope>NUCLEOTIDE SEQUENCE [LARGE SCALE GENOMIC DNA]</scope>
    <source>
        <strain evidence="7">JCM 11590</strain>
    </source>
</reference>
<sequence length="247" mass="27799">MISTQEQRQLIIHHPMFSHFTEKALEELLADAQPRDYPAQALIQRQGDPAERFYLVQSGKVKLFRISADGKEKVVEIIPAGRTFAEAVMFMQRSVFPVCAEALEPVRLIGFSNRLMLRHLEQNPQTCLHLLGHMSVRLHQRLDELETLTLQNATQRLALYLVSQVRDRGAESAEIELALPKSLIAARLSIKPETFSRAIANLRDRGLIDSRARVISIPSIQNLLDEFAEGQTPGPDYKAGVIATDKP</sequence>
<dbReference type="RefSeq" id="WP_188635202.1">
    <property type="nucleotide sequence ID" value="NZ_BMNN01000001.1"/>
</dbReference>
<evidence type="ECO:0000256" key="1">
    <source>
        <dbReference type="ARBA" id="ARBA00023015"/>
    </source>
</evidence>
<accession>A0ABQ2CLH0</accession>
<gene>
    <name evidence="6" type="primary">dnr</name>
    <name evidence="6" type="ORF">GCM10009083_07210</name>
</gene>
<dbReference type="Gene3D" id="2.60.120.10">
    <property type="entry name" value="Jelly Rolls"/>
    <property type="match status" value="1"/>
</dbReference>
<dbReference type="PANTHER" id="PTHR24567">
    <property type="entry name" value="CRP FAMILY TRANSCRIPTIONAL REGULATORY PROTEIN"/>
    <property type="match status" value="1"/>
</dbReference>
<keyword evidence="2" id="KW-0238">DNA-binding</keyword>
<dbReference type="InterPro" id="IPR036388">
    <property type="entry name" value="WH-like_DNA-bd_sf"/>
</dbReference>
<dbReference type="SMART" id="SM00419">
    <property type="entry name" value="HTH_CRP"/>
    <property type="match status" value="1"/>
</dbReference>
<protein>
    <submittedName>
        <fullName evidence="6">Transcriptional regulator</fullName>
    </submittedName>
</protein>
<proteinExistence type="predicted"/>
<organism evidence="6 7">
    <name type="scientific">Halopseudomonas pertucinogena</name>
    <dbReference type="NCBI Taxonomy" id="86175"/>
    <lineage>
        <taxon>Bacteria</taxon>
        <taxon>Pseudomonadati</taxon>
        <taxon>Pseudomonadota</taxon>
        <taxon>Gammaproteobacteria</taxon>
        <taxon>Pseudomonadales</taxon>
        <taxon>Pseudomonadaceae</taxon>
        <taxon>Halopseudomonas</taxon>
    </lineage>
</organism>
<dbReference type="Proteomes" id="UP000633263">
    <property type="component" value="Unassembled WGS sequence"/>
</dbReference>
<feature type="domain" description="HTH crp-type" evidence="5">
    <location>
        <begin position="151"/>
        <end position="221"/>
    </location>
</feature>
<dbReference type="InterPro" id="IPR050397">
    <property type="entry name" value="Env_Response_Regulators"/>
</dbReference>
<dbReference type="SMART" id="SM00100">
    <property type="entry name" value="cNMP"/>
    <property type="match status" value="1"/>
</dbReference>
<evidence type="ECO:0000259" key="4">
    <source>
        <dbReference type="PROSITE" id="PS50042"/>
    </source>
</evidence>
<dbReference type="Pfam" id="PF00027">
    <property type="entry name" value="cNMP_binding"/>
    <property type="match status" value="1"/>
</dbReference>
<evidence type="ECO:0000313" key="6">
    <source>
        <dbReference type="EMBL" id="GGI93315.1"/>
    </source>
</evidence>
<dbReference type="EMBL" id="BMNN01000001">
    <property type="protein sequence ID" value="GGI93315.1"/>
    <property type="molecule type" value="Genomic_DNA"/>
</dbReference>
<dbReference type="InterPro" id="IPR012318">
    <property type="entry name" value="HTH_CRP"/>
</dbReference>
<dbReference type="CDD" id="cd00038">
    <property type="entry name" value="CAP_ED"/>
    <property type="match status" value="1"/>
</dbReference>
<dbReference type="InterPro" id="IPR000595">
    <property type="entry name" value="cNMP-bd_dom"/>
</dbReference>
<dbReference type="Pfam" id="PF13545">
    <property type="entry name" value="HTH_Crp_2"/>
    <property type="match status" value="1"/>
</dbReference>
<dbReference type="Gene3D" id="1.10.10.10">
    <property type="entry name" value="Winged helix-like DNA-binding domain superfamily/Winged helix DNA-binding domain"/>
    <property type="match status" value="1"/>
</dbReference>
<evidence type="ECO:0000256" key="3">
    <source>
        <dbReference type="ARBA" id="ARBA00023163"/>
    </source>
</evidence>
<name>A0ABQ2CLH0_9GAMM</name>
<evidence type="ECO:0000256" key="2">
    <source>
        <dbReference type="ARBA" id="ARBA00023125"/>
    </source>
</evidence>
<dbReference type="InterPro" id="IPR014710">
    <property type="entry name" value="RmlC-like_jellyroll"/>
</dbReference>
<keyword evidence="1" id="KW-0805">Transcription regulation</keyword>
<dbReference type="SUPFAM" id="SSF51206">
    <property type="entry name" value="cAMP-binding domain-like"/>
    <property type="match status" value="1"/>
</dbReference>
<comment type="caution">
    <text evidence="6">The sequence shown here is derived from an EMBL/GenBank/DDBJ whole genome shotgun (WGS) entry which is preliminary data.</text>
</comment>
<dbReference type="InterPro" id="IPR036390">
    <property type="entry name" value="WH_DNA-bd_sf"/>
</dbReference>
<dbReference type="InterPro" id="IPR018490">
    <property type="entry name" value="cNMP-bd_dom_sf"/>
</dbReference>
<keyword evidence="7" id="KW-1185">Reference proteome</keyword>